<evidence type="ECO:0000259" key="1">
    <source>
        <dbReference type="Pfam" id="PF24551"/>
    </source>
</evidence>
<evidence type="ECO:0000313" key="2">
    <source>
        <dbReference type="EMBL" id="QHO70932.1"/>
    </source>
</evidence>
<dbReference type="AlphaFoldDB" id="A0A7L5ALG7"/>
<organism evidence="2 3">
    <name type="scientific">Marisediminicola antarctica</name>
    <dbReference type="NCBI Taxonomy" id="674079"/>
    <lineage>
        <taxon>Bacteria</taxon>
        <taxon>Bacillati</taxon>
        <taxon>Actinomycetota</taxon>
        <taxon>Actinomycetes</taxon>
        <taxon>Micrococcales</taxon>
        <taxon>Microbacteriaceae</taxon>
        <taxon>Marisediminicola</taxon>
    </lineage>
</organism>
<dbReference type="KEGG" id="mant:BHD05_02800"/>
<dbReference type="InterPro" id="IPR056934">
    <property type="entry name" value="SH3_Rv0428c"/>
</dbReference>
<sequence length="71" mass="7591">MSGTTPGARIVVRYRIEGMMTDALGLLSSVDDTNCVVETKRGPVEIALADIALAKAVPPAPEPRRPRSESR</sequence>
<reference evidence="2 3" key="1">
    <citation type="submission" date="2016-09" db="EMBL/GenBank/DDBJ databases">
        <title>Complete genome sequence of microbes from the polar regions.</title>
        <authorList>
            <person name="Liao L."/>
            <person name="Chen B."/>
        </authorList>
    </citation>
    <scope>NUCLEOTIDE SEQUENCE [LARGE SCALE GENOMIC DNA]</scope>
    <source>
        <strain evidence="2 3">ZS314</strain>
    </source>
</reference>
<dbReference type="OrthoDB" id="3631934at2"/>
<accession>A0A7L5ALG7</accession>
<evidence type="ECO:0000313" key="3">
    <source>
        <dbReference type="Proteomes" id="UP000464507"/>
    </source>
</evidence>
<keyword evidence="3" id="KW-1185">Reference proteome</keyword>
<protein>
    <recommendedName>
        <fullName evidence="1">Histone acetyltransferase Rv0428c-like SH3 domain-containing protein</fullName>
    </recommendedName>
</protein>
<dbReference type="Proteomes" id="UP000464507">
    <property type="component" value="Chromosome"/>
</dbReference>
<proteinExistence type="predicted"/>
<name>A0A7L5ALG7_9MICO</name>
<feature type="domain" description="Histone acetyltransferase Rv0428c-like SH3" evidence="1">
    <location>
        <begin position="5"/>
        <end position="53"/>
    </location>
</feature>
<dbReference type="EMBL" id="CP017146">
    <property type="protein sequence ID" value="QHO70932.1"/>
    <property type="molecule type" value="Genomic_DNA"/>
</dbReference>
<gene>
    <name evidence="2" type="ORF">BHD05_02800</name>
</gene>
<dbReference type="Pfam" id="PF24551">
    <property type="entry name" value="SH3_Rv0428c"/>
    <property type="match status" value="1"/>
</dbReference>